<dbReference type="RefSeq" id="WP_114437315.1">
    <property type="nucleotide sequence ID" value="NZ_QPIZ01000016.1"/>
</dbReference>
<name>A0A368UV24_9BACT</name>
<dbReference type="Proteomes" id="UP000252733">
    <property type="component" value="Unassembled WGS sequence"/>
</dbReference>
<gene>
    <name evidence="1" type="ORF">DFO77_1162</name>
</gene>
<evidence type="ECO:0000313" key="2">
    <source>
        <dbReference type="Proteomes" id="UP000252733"/>
    </source>
</evidence>
<dbReference type="AlphaFoldDB" id="A0A368UV24"/>
<dbReference type="EMBL" id="QPIZ01000016">
    <property type="protein sequence ID" value="RCW31935.1"/>
    <property type="molecule type" value="Genomic_DNA"/>
</dbReference>
<organism evidence="1 2">
    <name type="scientific">Marinilabilia salmonicolor</name>
    <dbReference type="NCBI Taxonomy" id="989"/>
    <lineage>
        <taxon>Bacteria</taxon>
        <taxon>Pseudomonadati</taxon>
        <taxon>Bacteroidota</taxon>
        <taxon>Bacteroidia</taxon>
        <taxon>Marinilabiliales</taxon>
        <taxon>Marinilabiliaceae</taxon>
        <taxon>Marinilabilia</taxon>
    </lineage>
</organism>
<reference evidence="1 2" key="1">
    <citation type="submission" date="2018-07" db="EMBL/GenBank/DDBJ databases">
        <title>Freshwater and sediment microbial communities from various areas in North America, analyzing microbe dynamics in response to fracking.</title>
        <authorList>
            <person name="Lamendella R."/>
        </authorList>
    </citation>
    <scope>NUCLEOTIDE SEQUENCE [LARGE SCALE GENOMIC DNA]</scope>
    <source>
        <strain evidence="1 2">160A</strain>
    </source>
</reference>
<proteinExistence type="predicted"/>
<protein>
    <submittedName>
        <fullName evidence="1">Uncharacterized protein</fullName>
    </submittedName>
</protein>
<evidence type="ECO:0000313" key="1">
    <source>
        <dbReference type="EMBL" id="RCW31935.1"/>
    </source>
</evidence>
<comment type="caution">
    <text evidence="1">The sequence shown here is derived from an EMBL/GenBank/DDBJ whole genome shotgun (WGS) entry which is preliminary data.</text>
</comment>
<keyword evidence="2" id="KW-1185">Reference proteome</keyword>
<accession>A0A368UV24</accession>
<sequence>MGHDVSPVGNHQLDISSTEVLARDISERFRANVKYGYQDIICCDSEGNNIESTFEVIIQGIIKHPKADKTITLLDENYQLQQMLAKHGDNIYNLPVFAGSEARREEVEEAKRGMCYQFFDRENDVDYGTIFEDTFRDFFNSFDMRWGTYCMAFTDHSYFKQFLGDVTEFRKNVLALYRKVGGSSVAYLDDQGETQYLVHGLYNWETTKRELETHFKEAILYIPEFMNERKPISEEKLPEAFLDDFSDLK</sequence>